<feature type="region of interest" description="Disordered" evidence="1">
    <location>
        <begin position="28"/>
        <end position="52"/>
    </location>
</feature>
<feature type="region of interest" description="Disordered" evidence="1">
    <location>
        <begin position="139"/>
        <end position="237"/>
    </location>
</feature>
<sequence length="770" mass="83962">MLRLRPSELTLTPEDVEETLRRMAHRQAVRSARIMPSQPHGQPGPPVLRRGPQRAVRDAVTALGDIPILRPRPQPQQAVQSSVDEDFEQEIELQSPNRRRRVDSVSLPVSLTQGPPPTPATASTSSAFRILQLPFRLGRARRESTQEDSDASAGHSTPARPVHPGEDSATTVSHQISHVEMPDPSSSTPTRGPAELRGGGRSEKAQIRHSDRGMTAVSPPSHIPDRSPPPKHMVMELDPDDMPEFVLKGYFKDPREHPKGVSYWFDEYQVEAPQTEPRRRSRRPALPTRSLSSGSAPTHPFPRTQSGGLTPFTGGIFDAGAVPRPPTPFGHRPNAPNHHLTNRGNRFSSEASGASEAFSYYQLPSESRQASSGSSSLSHQAPRYASHGTYHSIHPSQLDPMSGPLGPGSNAPAFDVHHGYSPLPSMPYSHPQSQPFAPPPPLRGLPPFPPDPSGAMNAGYAATQNLPSPLDPWANYYQNLMVPLPDRSMMAPVSPPPPQSQGPQWSSQHNTIATSSSIEGQPWAHINPFRGPPSNYHPLPSTGRPARWPRQDGNPVSARASQRSSENVPMASTDTGASSHRHSQVQRHRDAFERLHNAELPQPAAPRDASNRARTQDTGVRPRPSPASGIEFPRRPAPLSSSPLPQTLPPASGPVAALHLSGLEHVVRVNSRPIPPAMRGNNARDIPSTSLALDHASAVRSPIARATTSARQRPRIPPHQRNQENSGAAEDELMRQEESAINARYGEDAQQEVMDETPPRVGRVERRMFS</sequence>
<feature type="compositionally biased region" description="Polar residues" evidence="1">
    <location>
        <begin position="509"/>
        <end position="519"/>
    </location>
</feature>
<feature type="region of interest" description="Disordered" evidence="1">
    <location>
        <begin position="489"/>
        <end position="652"/>
    </location>
</feature>
<reference evidence="2" key="1">
    <citation type="journal article" date="2021" name="Nat. Commun.">
        <title>Genetic determinants of endophytism in the Arabidopsis root mycobiome.</title>
        <authorList>
            <person name="Mesny F."/>
            <person name="Miyauchi S."/>
            <person name="Thiergart T."/>
            <person name="Pickel B."/>
            <person name="Atanasova L."/>
            <person name="Karlsson M."/>
            <person name="Huettel B."/>
            <person name="Barry K.W."/>
            <person name="Haridas S."/>
            <person name="Chen C."/>
            <person name="Bauer D."/>
            <person name="Andreopoulos W."/>
            <person name="Pangilinan J."/>
            <person name="LaButti K."/>
            <person name="Riley R."/>
            <person name="Lipzen A."/>
            <person name="Clum A."/>
            <person name="Drula E."/>
            <person name="Henrissat B."/>
            <person name="Kohler A."/>
            <person name="Grigoriev I.V."/>
            <person name="Martin F.M."/>
            <person name="Hacquard S."/>
        </authorList>
    </citation>
    <scope>NUCLEOTIDE SEQUENCE</scope>
    <source>
        <strain evidence="2">MPI-SDFR-AT-0120</strain>
    </source>
</reference>
<feature type="region of interest" description="Disordered" evidence="1">
    <location>
        <begin position="699"/>
        <end position="770"/>
    </location>
</feature>
<feature type="region of interest" description="Disordered" evidence="1">
    <location>
        <begin position="367"/>
        <end position="418"/>
    </location>
</feature>
<evidence type="ECO:0000313" key="3">
    <source>
        <dbReference type="Proteomes" id="UP000813461"/>
    </source>
</evidence>
<dbReference type="Proteomes" id="UP000813461">
    <property type="component" value="Unassembled WGS sequence"/>
</dbReference>
<feature type="region of interest" description="Disordered" evidence="1">
    <location>
        <begin position="272"/>
        <end position="351"/>
    </location>
</feature>
<comment type="caution">
    <text evidence="2">The sequence shown here is derived from an EMBL/GenBank/DDBJ whole genome shotgun (WGS) entry which is preliminary data.</text>
</comment>
<feature type="compositionally biased region" description="Low complexity" evidence="1">
    <location>
        <begin position="284"/>
        <end position="293"/>
    </location>
</feature>
<feature type="region of interest" description="Disordered" evidence="1">
    <location>
        <begin position="68"/>
        <end position="127"/>
    </location>
</feature>
<dbReference type="EMBL" id="JAGMVJ010000031">
    <property type="protein sequence ID" value="KAH7068652.1"/>
    <property type="molecule type" value="Genomic_DNA"/>
</dbReference>
<organism evidence="2 3">
    <name type="scientific">Paraphoma chrysanthemicola</name>
    <dbReference type="NCBI Taxonomy" id="798071"/>
    <lineage>
        <taxon>Eukaryota</taxon>
        <taxon>Fungi</taxon>
        <taxon>Dikarya</taxon>
        <taxon>Ascomycota</taxon>
        <taxon>Pezizomycotina</taxon>
        <taxon>Dothideomycetes</taxon>
        <taxon>Pleosporomycetidae</taxon>
        <taxon>Pleosporales</taxon>
        <taxon>Pleosporineae</taxon>
        <taxon>Phaeosphaeriaceae</taxon>
        <taxon>Paraphoma</taxon>
    </lineage>
</organism>
<accession>A0A8K0QSJ8</accession>
<gene>
    <name evidence="2" type="ORF">FB567DRAFT_615056</name>
</gene>
<protein>
    <submittedName>
        <fullName evidence="2">Uncharacterized protein</fullName>
    </submittedName>
</protein>
<evidence type="ECO:0000313" key="2">
    <source>
        <dbReference type="EMBL" id="KAH7068652.1"/>
    </source>
</evidence>
<proteinExistence type="predicted"/>
<keyword evidence="3" id="KW-1185">Reference proteome</keyword>
<feature type="compositionally biased region" description="Basic and acidic residues" evidence="1">
    <location>
        <begin position="198"/>
        <end position="212"/>
    </location>
</feature>
<feature type="compositionally biased region" description="Basic and acidic residues" evidence="1">
    <location>
        <begin position="587"/>
        <end position="597"/>
    </location>
</feature>
<feature type="compositionally biased region" description="Polar residues" evidence="1">
    <location>
        <begin position="559"/>
        <end position="578"/>
    </location>
</feature>
<evidence type="ECO:0000256" key="1">
    <source>
        <dbReference type="SAM" id="MobiDB-lite"/>
    </source>
</evidence>
<dbReference type="AlphaFoldDB" id="A0A8K0QSJ8"/>
<dbReference type="OrthoDB" id="3937309at2759"/>
<name>A0A8K0QSJ8_9PLEO</name>
<feature type="compositionally biased region" description="Low complexity" evidence="1">
    <location>
        <begin position="367"/>
        <end position="378"/>
    </location>
</feature>